<organism evidence="2 3">
    <name type="scientific">Rhodococcus gannanensis</name>
    <dbReference type="NCBI Taxonomy" id="1960308"/>
    <lineage>
        <taxon>Bacteria</taxon>
        <taxon>Bacillati</taxon>
        <taxon>Actinomycetota</taxon>
        <taxon>Actinomycetes</taxon>
        <taxon>Mycobacteriales</taxon>
        <taxon>Nocardiaceae</taxon>
        <taxon>Rhodococcus</taxon>
    </lineage>
</organism>
<evidence type="ECO:0000313" key="3">
    <source>
        <dbReference type="Proteomes" id="UP001597286"/>
    </source>
</evidence>
<evidence type="ECO:0000256" key="1">
    <source>
        <dbReference type="ARBA" id="ARBA00022729"/>
    </source>
</evidence>
<dbReference type="Pfam" id="PF10738">
    <property type="entry name" value="Lpp-LpqN"/>
    <property type="match status" value="1"/>
</dbReference>
<dbReference type="RefSeq" id="WP_378484355.1">
    <property type="nucleotide sequence ID" value="NZ_JBHUFB010000008.1"/>
</dbReference>
<proteinExistence type="predicted"/>
<keyword evidence="1" id="KW-0732">Signal</keyword>
<evidence type="ECO:0000313" key="2">
    <source>
        <dbReference type="EMBL" id="MFD1811815.1"/>
    </source>
</evidence>
<name>A0ABW4P307_9NOCA</name>
<comment type="caution">
    <text evidence="2">The sequence shown here is derived from an EMBL/GenBank/DDBJ whole genome shotgun (WGS) entry which is preliminary data.</text>
</comment>
<dbReference type="Proteomes" id="UP001597286">
    <property type="component" value="Unassembled WGS sequence"/>
</dbReference>
<keyword evidence="2" id="KW-0449">Lipoprotein</keyword>
<keyword evidence="3" id="KW-1185">Reference proteome</keyword>
<dbReference type="EMBL" id="JBHUFB010000008">
    <property type="protein sequence ID" value="MFD1811815.1"/>
    <property type="molecule type" value="Genomic_DNA"/>
</dbReference>
<sequence length="175" mass="18981">MLATDNSALTIAEYLASNHVTVESVVDRIASIPVLPGWSELPADQFPGASQVLVCTGATASGFTPNAVLTHGRLSDAVNPEELLDCAFTDSRRLPDWCDIETSRVPYGHLQSAFIRGTFVIDDWILDATTRYVLSVAMDDIHLTQLTVTTLASRDEDLEMDVTVINLGLTALCSR</sequence>
<gene>
    <name evidence="2" type="ORF">ACFSJG_06275</name>
</gene>
<accession>A0ABW4P307</accession>
<dbReference type="Gene3D" id="3.40.1000.10">
    <property type="entry name" value="Mog1/PsbP, alpha/beta/alpha sandwich"/>
    <property type="match status" value="1"/>
</dbReference>
<protein>
    <submittedName>
        <fullName evidence="2">LpqN/LpqT family lipoprotein</fullName>
    </submittedName>
</protein>
<reference evidence="3" key="1">
    <citation type="journal article" date="2019" name="Int. J. Syst. Evol. Microbiol.">
        <title>The Global Catalogue of Microorganisms (GCM) 10K type strain sequencing project: providing services to taxonomists for standard genome sequencing and annotation.</title>
        <authorList>
            <consortium name="The Broad Institute Genomics Platform"/>
            <consortium name="The Broad Institute Genome Sequencing Center for Infectious Disease"/>
            <person name="Wu L."/>
            <person name="Ma J."/>
        </authorList>
    </citation>
    <scope>NUCLEOTIDE SEQUENCE [LARGE SCALE GENOMIC DNA]</scope>
    <source>
        <strain evidence="3">DT72</strain>
    </source>
</reference>
<dbReference type="InterPro" id="IPR019674">
    <property type="entry name" value="Lipoprotein_LpqN/LpqT-like"/>
</dbReference>